<feature type="compositionally biased region" description="Basic and acidic residues" evidence="11">
    <location>
        <begin position="494"/>
        <end position="521"/>
    </location>
</feature>
<dbReference type="SUPFAM" id="SSF64268">
    <property type="entry name" value="PX domain"/>
    <property type="match status" value="1"/>
</dbReference>
<feature type="compositionally biased region" description="Basic and acidic residues" evidence="11">
    <location>
        <begin position="125"/>
        <end position="137"/>
    </location>
</feature>
<feature type="region of interest" description="Disordered" evidence="11">
    <location>
        <begin position="125"/>
        <end position="149"/>
    </location>
</feature>
<keyword evidence="15" id="KW-1185">Reference proteome</keyword>
<dbReference type="SMART" id="SM00312">
    <property type="entry name" value="PX"/>
    <property type="match status" value="1"/>
</dbReference>
<evidence type="ECO:0000259" key="13">
    <source>
        <dbReference type="PROSITE" id="PS50195"/>
    </source>
</evidence>
<dbReference type="PROSITE" id="PS50002">
    <property type="entry name" value="SH3"/>
    <property type="match status" value="4"/>
</dbReference>
<keyword evidence="5" id="KW-0963">Cytoplasm</keyword>
<dbReference type="InterPro" id="IPR035478">
    <property type="entry name" value="SH3PXD2B_SH3_2"/>
</dbReference>
<feature type="compositionally biased region" description="Polar residues" evidence="11">
    <location>
        <begin position="455"/>
        <end position="464"/>
    </location>
</feature>
<comment type="similarity">
    <text evidence="3">Belongs to the SH3PXD2 family.</text>
</comment>
<evidence type="ECO:0000259" key="12">
    <source>
        <dbReference type="PROSITE" id="PS50002"/>
    </source>
</evidence>
<feature type="compositionally biased region" description="Basic and acidic residues" evidence="11">
    <location>
        <begin position="753"/>
        <end position="764"/>
    </location>
</feature>
<dbReference type="InterPro" id="IPR001452">
    <property type="entry name" value="SH3_domain"/>
</dbReference>
<feature type="compositionally biased region" description="Polar residues" evidence="11">
    <location>
        <begin position="436"/>
        <end position="448"/>
    </location>
</feature>
<feature type="compositionally biased region" description="Pro residues" evidence="11">
    <location>
        <begin position="738"/>
        <end position="751"/>
    </location>
</feature>
<feature type="domain" description="SH3" evidence="12">
    <location>
        <begin position="151"/>
        <end position="210"/>
    </location>
</feature>
<feature type="domain" description="SH3" evidence="12">
    <location>
        <begin position="794"/>
        <end position="855"/>
    </location>
</feature>
<keyword evidence="9" id="KW-0966">Cell projection</keyword>
<dbReference type="PANTHER" id="PTHR15706">
    <property type="entry name" value="SH3 MULTIPLE DOMAIN"/>
    <property type="match status" value="1"/>
</dbReference>
<evidence type="ECO:0000256" key="11">
    <source>
        <dbReference type="SAM" id="MobiDB-lite"/>
    </source>
</evidence>
<evidence type="ECO:0000256" key="3">
    <source>
        <dbReference type="ARBA" id="ARBA00009628"/>
    </source>
</evidence>
<dbReference type="InterPro" id="IPR035477">
    <property type="entry name" value="SH3PXD2B_SH3_1"/>
</dbReference>
<dbReference type="GO" id="GO:0002102">
    <property type="term" value="C:podosome"/>
    <property type="evidence" value="ECO:0007669"/>
    <property type="project" value="UniProtKB-SubCell"/>
</dbReference>
<dbReference type="Gene3D" id="3.30.1520.10">
    <property type="entry name" value="Phox-like domain"/>
    <property type="match status" value="1"/>
</dbReference>
<dbReference type="InterPro" id="IPR001683">
    <property type="entry name" value="PX_dom"/>
</dbReference>
<dbReference type="Gene3D" id="2.30.30.40">
    <property type="entry name" value="SH3 Domains"/>
    <property type="match status" value="4"/>
</dbReference>
<evidence type="ECO:0000256" key="7">
    <source>
        <dbReference type="ARBA" id="ARBA00022737"/>
    </source>
</evidence>
<evidence type="ECO:0000256" key="8">
    <source>
        <dbReference type="ARBA" id="ARBA00022949"/>
    </source>
</evidence>
<feature type="compositionally biased region" description="Basic and acidic residues" evidence="11">
    <location>
        <begin position="690"/>
        <end position="702"/>
    </location>
</feature>
<feature type="compositionally biased region" description="Pro residues" evidence="11">
    <location>
        <begin position="614"/>
        <end position="630"/>
    </location>
</feature>
<sequence length="855" mass="95957">MPRRTVHEVTVQDVQKRRNPNKHYVYIIKVAWSDGSTEVIFRRYSKFFDLQMELLDKFPVEGGQKDPKRRIIPFLPGKILFRRSHIRDVAMKRLKPINEYCRALIQLPVYISQCEEVRVFFETRPEDLNPPKEEPSGKKKSGGDSSSADPLLLDQYVAVTDYEKQESSEISLYVGQVVEVIEKNESGWWFVSTEDAQGWVPATCLEVQDDPDDFSLPAEEEEKYTAIYPYSARDQDEIDLERGMTVEVIQKNLEGWWKIRYQGKEGWAPASYLKKADILSQKMAAGAPVHASTNDLEVACKQQNANKENQRDRFTPFSESKRKAGARQRPPPRRDLTIPRGANLPKPPVPPQVEEEYYTIADFQTTIPDGISFQAGVKVEVIEKNSSGWWYIQIEDKEGWAPVTFIDKYKKTSNASRPNFLAPLPDEMGQLKLDDTSSNNTNSEQSWSKPLPDEPSSNSDVSTRSKLREWKPNAVKGSPHFSGPLPPPPSSPTAEEKPALPPRRESINKSLELEDKPKADVSKPLPPKPPAPGVIVPLVTPKAPPIKPDKPPEMKKEEKNKQLYLRNEMGLECGHNVSAKEVKKFNLKHVAKQPPKPKPDLPEDKPDSANPAPFIKPKPVLRPKPPPAAKPEPVAKSELDITNLRSKLRPSKPPEIGGNSSDPNHHSDAPSNGRNNEDTKPPNKQQNGHDPSETTKPPKEPPQRPSVAPRRPPPPKKGSEPASPTEAKAPLKDLPEAKPAPPPQSRPPPPKTKPKDKEKEEPKPKVPVPPKPFIKTDKPGPPRDKLPPLIKEPAKEELFLAVADFEGDEQTPGFKEGAVFEVLEKNNSGWWFCKNASDGPVMEGWIPSNYLTKKP</sequence>
<dbReference type="CDD" id="cd06888">
    <property type="entry name" value="PX_FISH"/>
    <property type="match status" value="1"/>
</dbReference>
<proteinExistence type="inferred from homology"/>
<dbReference type="InterPro" id="IPR036871">
    <property type="entry name" value="PX_dom_sf"/>
</dbReference>
<dbReference type="CDD" id="cd12076">
    <property type="entry name" value="SH3_Tks4_2"/>
    <property type="match status" value="1"/>
</dbReference>
<protein>
    <recommendedName>
        <fullName evidence="16">SH3 and PX domains 2B</fullName>
    </recommendedName>
</protein>
<dbReference type="FunFam" id="2.30.30.40:FF:000042">
    <property type="entry name" value="SH3 and PX domain-containing protein 2A"/>
    <property type="match status" value="1"/>
</dbReference>
<feature type="domain" description="SH3" evidence="12">
    <location>
        <begin position="352"/>
        <end position="411"/>
    </location>
</feature>
<dbReference type="CDD" id="cd12075">
    <property type="entry name" value="SH3_Tks4_1"/>
    <property type="match status" value="1"/>
</dbReference>
<dbReference type="InterPro" id="IPR051228">
    <property type="entry name" value="NADPH_Oxidase/PX-Domain"/>
</dbReference>
<reference evidence="14" key="1">
    <citation type="submission" date="2023-08" db="EMBL/GenBank/DDBJ databases">
        <title>Chromosome-level Genome Assembly of mud carp (Cirrhinus molitorella).</title>
        <authorList>
            <person name="Liu H."/>
        </authorList>
    </citation>
    <scope>NUCLEOTIDE SEQUENCE</scope>
    <source>
        <strain evidence="14">Prfri</strain>
        <tissue evidence="14">Muscle</tissue>
    </source>
</reference>
<dbReference type="EMBL" id="JAUYZG010000022">
    <property type="protein sequence ID" value="KAK2873175.1"/>
    <property type="molecule type" value="Genomic_DNA"/>
</dbReference>
<feature type="domain" description="SH3" evidence="12">
    <location>
        <begin position="219"/>
        <end position="278"/>
    </location>
</feature>
<keyword evidence="6" id="KW-0597">Phosphoprotein</keyword>
<dbReference type="GO" id="GO:0005737">
    <property type="term" value="C:cytoplasm"/>
    <property type="evidence" value="ECO:0007669"/>
    <property type="project" value="UniProtKB-SubCell"/>
</dbReference>
<evidence type="ECO:0000256" key="6">
    <source>
        <dbReference type="ARBA" id="ARBA00022553"/>
    </source>
</evidence>
<evidence type="ECO:0000256" key="9">
    <source>
        <dbReference type="ARBA" id="ARBA00023273"/>
    </source>
</evidence>
<evidence type="ECO:0008006" key="16">
    <source>
        <dbReference type="Google" id="ProtNLM"/>
    </source>
</evidence>
<evidence type="ECO:0000256" key="2">
    <source>
        <dbReference type="ARBA" id="ARBA00004496"/>
    </source>
</evidence>
<evidence type="ECO:0000256" key="10">
    <source>
        <dbReference type="PROSITE-ProRule" id="PRU00192"/>
    </source>
</evidence>
<comment type="caution">
    <text evidence="14">The sequence shown here is derived from an EMBL/GenBank/DDBJ whole genome shotgun (WGS) entry which is preliminary data.</text>
</comment>
<organism evidence="14 15">
    <name type="scientific">Cirrhinus molitorella</name>
    <name type="common">mud carp</name>
    <dbReference type="NCBI Taxonomy" id="172907"/>
    <lineage>
        <taxon>Eukaryota</taxon>
        <taxon>Metazoa</taxon>
        <taxon>Chordata</taxon>
        <taxon>Craniata</taxon>
        <taxon>Vertebrata</taxon>
        <taxon>Euteleostomi</taxon>
        <taxon>Actinopterygii</taxon>
        <taxon>Neopterygii</taxon>
        <taxon>Teleostei</taxon>
        <taxon>Ostariophysi</taxon>
        <taxon>Cypriniformes</taxon>
        <taxon>Cyprinidae</taxon>
        <taxon>Labeoninae</taxon>
        <taxon>Labeonini</taxon>
        <taxon>Cirrhinus</taxon>
    </lineage>
</organism>
<feature type="region of interest" description="Disordered" evidence="11">
    <location>
        <begin position="585"/>
        <end position="790"/>
    </location>
</feature>
<dbReference type="GO" id="GO:0035091">
    <property type="term" value="F:phosphatidylinositol binding"/>
    <property type="evidence" value="ECO:0007669"/>
    <property type="project" value="InterPro"/>
</dbReference>
<dbReference type="FunFam" id="2.30.30.40:FF:000020">
    <property type="entry name" value="SH3 and PX domain-containing protein 2A"/>
    <property type="match status" value="1"/>
</dbReference>
<feature type="compositionally biased region" description="Basic and acidic residues" evidence="11">
    <location>
        <begin position="597"/>
        <end position="607"/>
    </location>
</feature>
<feature type="compositionally biased region" description="Basic and acidic residues" evidence="11">
    <location>
        <begin position="547"/>
        <end position="561"/>
    </location>
</feature>
<feature type="region of interest" description="Disordered" evidence="11">
    <location>
        <begin position="415"/>
        <end position="563"/>
    </location>
</feature>
<dbReference type="GO" id="GO:0042554">
    <property type="term" value="P:superoxide anion generation"/>
    <property type="evidence" value="ECO:0007669"/>
    <property type="project" value="TreeGrafter"/>
</dbReference>
<evidence type="ECO:0000256" key="4">
    <source>
        <dbReference type="ARBA" id="ARBA00022443"/>
    </source>
</evidence>
<dbReference type="FunFam" id="3.30.1520.10:FF:000005">
    <property type="entry name" value="SH3 and PX domain-containing protein 2B"/>
    <property type="match status" value="1"/>
</dbReference>
<evidence type="ECO:0000256" key="5">
    <source>
        <dbReference type="ARBA" id="ARBA00022490"/>
    </source>
</evidence>
<evidence type="ECO:0000313" key="14">
    <source>
        <dbReference type="EMBL" id="KAK2873175.1"/>
    </source>
</evidence>
<dbReference type="PANTHER" id="PTHR15706:SF26">
    <property type="entry name" value="SH3 AND PX DOMAIN-CONTAINING PROTEIN 2B"/>
    <property type="match status" value="1"/>
</dbReference>
<dbReference type="AlphaFoldDB" id="A0AA88P566"/>
<dbReference type="GO" id="GO:0016176">
    <property type="term" value="F:superoxide-generating NADPH oxidase activator activity"/>
    <property type="evidence" value="ECO:0007669"/>
    <property type="project" value="TreeGrafter"/>
</dbReference>
<dbReference type="PROSITE" id="PS50195">
    <property type="entry name" value="PX"/>
    <property type="match status" value="1"/>
</dbReference>
<dbReference type="InterPro" id="IPR036028">
    <property type="entry name" value="SH3-like_dom_sf"/>
</dbReference>
<dbReference type="Proteomes" id="UP001187343">
    <property type="component" value="Unassembled WGS sequence"/>
</dbReference>
<dbReference type="InterPro" id="IPR037961">
    <property type="entry name" value="SH3PXD2_PX"/>
</dbReference>
<feature type="compositionally biased region" description="Basic and acidic residues" evidence="11">
    <location>
        <begin position="774"/>
        <end position="790"/>
    </location>
</feature>
<dbReference type="Pfam" id="PF00018">
    <property type="entry name" value="SH3_1"/>
    <property type="match status" value="4"/>
</dbReference>
<keyword evidence="8" id="KW-0965">Cell junction</keyword>
<evidence type="ECO:0000256" key="1">
    <source>
        <dbReference type="ARBA" id="ARBA00004188"/>
    </source>
</evidence>
<feature type="compositionally biased region" description="Basic and acidic residues" evidence="11">
    <location>
        <begin position="308"/>
        <end position="322"/>
    </location>
</feature>
<dbReference type="SMART" id="SM00326">
    <property type="entry name" value="SH3"/>
    <property type="match status" value="4"/>
</dbReference>
<dbReference type="Pfam" id="PF00787">
    <property type="entry name" value="PX"/>
    <property type="match status" value="1"/>
</dbReference>
<gene>
    <name evidence="14" type="ORF">Q8A67_023072</name>
</gene>
<accession>A0AA88P566</accession>
<keyword evidence="4 10" id="KW-0728">SH3 domain</keyword>
<feature type="region of interest" description="Disordered" evidence="11">
    <location>
        <begin position="304"/>
        <end position="351"/>
    </location>
</feature>
<feature type="domain" description="PX" evidence="13">
    <location>
        <begin position="4"/>
        <end position="128"/>
    </location>
</feature>
<comment type="subcellular location">
    <subcellularLocation>
        <location evidence="1">Cell projection</location>
        <location evidence="1">Podosome</location>
    </subcellularLocation>
    <subcellularLocation>
        <location evidence="2">Cytoplasm</location>
    </subcellularLocation>
</comment>
<evidence type="ECO:0000313" key="15">
    <source>
        <dbReference type="Proteomes" id="UP001187343"/>
    </source>
</evidence>
<dbReference type="FunFam" id="2.30.30.40:FF:000082">
    <property type="entry name" value="SH3 and PX domain-containing protein 2B"/>
    <property type="match status" value="1"/>
</dbReference>
<keyword evidence="7" id="KW-0677">Repeat</keyword>
<name>A0AA88P566_9TELE</name>
<dbReference type="SUPFAM" id="SSF50044">
    <property type="entry name" value="SH3-domain"/>
    <property type="match status" value="4"/>
</dbReference>